<name>A0A2K3CUB7_CHLRE</name>
<dbReference type="Gramene" id="PNW71877">
    <property type="protein sequence ID" value="PNW71877"/>
    <property type="gene ID" value="CHLRE_16g669300v5"/>
</dbReference>
<dbReference type="KEGG" id="cre:CHLRE_16g669300v5"/>
<feature type="compositionally biased region" description="Gly residues" evidence="1">
    <location>
        <begin position="7"/>
        <end position="23"/>
    </location>
</feature>
<dbReference type="ExpressionAtlas" id="A0A2K3CUB7">
    <property type="expression patterns" value="differential"/>
</dbReference>
<feature type="compositionally biased region" description="Low complexity" evidence="1">
    <location>
        <begin position="348"/>
        <end position="358"/>
    </location>
</feature>
<dbReference type="GeneID" id="5724778"/>
<feature type="compositionally biased region" description="Gly residues" evidence="1">
    <location>
        <begin position="359"/>
        <end position="368"/>
    </location>
</feature>
<accession>A0A2K3CUB7</accession>
<protein>
    <submittedName>
        <fullName evidence="2">Uncharacterized protein</fullName>
    </submittedName>
</protein>
<keyword evidence="3" id="KW-1185">Reference proteome</keyword>
<feature type="compositionally biased region" description="Gly residues" evidence="1">
    <location>
        <begin position="288"/>
        <end position="303"/>
    </location>
</feature>
<dbReference type="InParanoid" id="A0A2K3CUB7"/>
<dbReference type="Proteomes" id="UP000006906">
    <property type="component" value="Chromosome 16"/>
</dbReference>
<feature type="region of interest" description="Disordered" evidence="1">
    <location>
        <begin position="278"/>
        <end position="331"/>
    </location>
</feature>
<gene>
    <name evidence="2" type="ORF">CHLRE_16g669300v5</name>
</gene>
<feature type="region of interest" description="Disordered" evidence="1">
    <location>
        <begin position="1"/>
        <end position="48"/>
    </location>
</feature>
<dbReference type="RefSeq" id="XP_042915820.1">
    <property type="nucleotide sequence ID" value="XM_043071128.1"/>
</dbReference>
<dbReference type="AlphaFoldDB" id="A0A2K3CUB7"/>
<evidence type="ECO:0000313" key="2">
    <source>
        <dbReference type="EMBL" id="PNW71877.1"/>
    </source>
</evidence>
<feature type="region of interest" description="Disordered" evidence="1">
    <location>
        <begin position="348"/>
        <end position="370"/>
    </location>
</feature>
<evidence type="ECO:0000313" key="3">
    <source>
        <dbReference type="Proteomes" id="UP000006906"/>
    </source>
</evidence>
<reference evidence="2 3" key="1">
    <citation type="journal article" date="2007" name="Science">
        <title>The Chlamydomonas genome reveals the evolution of key animal and plant functions.</title>
        <authorList>
            <person name="Merchant S.S."/>
            <person name="Prochnik S.E."/>
            <person name="Vallon O."/>
            <person name="Harris E.H."/>
            <person name="Karpowicz S.J."/>
            <person name="Witman G.B."/>
            <person name="Terry A."/>
            <person name="Salamov A."/>
            <person name="Fritz-Laylin L.K."/>
            <person name="Marechal-Drouard L."/>
            <person name="Marshall W.F."/>
            <person name="Qu L.H."/>
            <person name="Nelson D.R."/>
            <person name="Sanderfoot A.A."/>
            <person name="Spalding M.H."/>
            <person name="Kapitonov V.V."/>
            <person name="Ren Q."/>
            <person name="Ferris P."/>
            <person name="Lindquist E."/>
            <person name="Shapiro H."/>
            <person name="Lucas S.M."/>
            <person name="Grimwood J."/>
            <person name="Schmutz J."/>
            <person name="Cardol P."/>
            <person name="Cerutti H."/>
            <person name="Chanfreau G."/>
            <person name="Chen C.L."/>
            <person name="Cognat V."/>
            <person name="Croft M.T."/>
            <person name="Dent R."/>
            <person name="Dutcher S."/>
            <person name="Fernandez E."/>
            <person name="Fukuzawa H."/>
            <person name="Gonzalez-Ballester D."/>
            <person name="Gonzalez-Halphen D."/>
            <person name="Hallmann A."/>
            <person name="Hanikenne M."/>
            <person name="Hippler M."/>
            <person name="Inwood W."/>
            <person name="Jabbari K."/>
            <person name="Kalanon M."/>
            <person name="Kuras R."/>
            <person name="Lefebvre P.A."/>
            <person name="Lemaire S.D."/>
            <person name="Lobanov A.V."/>
            <person name="Lohr M."/>
            <person name="Manuell A."/>
            <person name="Meier I."/>
            <person name="Mets L."/>
            <person name="Mittag M."/>
            <person name="Mittelmeier T."/>
            <person name="Moroney J.V."/>
            <person name="Moseley J."/>
            <person name="Napoli C."/>
            <person name="Nedelcu A.M."/>
            <person name="Niyogi K."/>
            <person name="Novoselov S.V."/>
            <person name="Paulsen I.T."/>
            <person name="Pazour G."/>
            <person name="Purton S."/>
            <person name="Ral J.P."/>
            <person name="Riano-Pachon D.M."/>
            <person name="Riekhof W."/>
            <person name="Rymarquis L."/>
            <person name="Schroda M."/>
            <person name="Stern D."/>
            <person name="Umen J."/>
            <person name="Willows R."/>
            <person name="Wilson N."/>
            <person name="Zimmer S.L."/>
            <person name="Allmer J."/>
            <person name="Balk J."/>
            <person name="Bisova K."/>
            <person name="Chen C.J."/>
            <person name="Elias M."/>
            <person name="Gendler K."/>
            <person name="Hauser C."/>
            <person name="Lamb M.R."/>
            <person name="Ledford H."/>
            <person name="Long J.C."/>
            <person name="Minagawa J."/>
            <person name="Page M.D."/>
            <person name="Pan J."/>
            <person name="Pootakham W."/>
            <person name="Roje S."/>
            <person name="Rose A."/>
            <person name="Stahlberg E."/>
            <person name="Terauchi A.M."/>
            <person name="Yang P."/>
            <person name="Ball S."/>
            <person name="Bowler C."/>
            <person name="Dieckmann C.L."/>
            <person name="Gladyshev V.N."/>
            <person name="Green P."/>
            <person name="Jorgensen R."/>
            <person name="Mayfield S."/>
            <person name="Mueller-Roeber B."/>
            <person name="Rajamani S."/>
            <person name="Sayre R.T."/>
            <person name="Brokstein P."/>
            <person name="Dubchak I."/>
            <person name="Goodstein D."/>
            <person name="Hornick L."/>
            <person name="Huang Y.W."/>
            <person name="Jhaveri J."/>
            <person name="Luo Y."/>
            <person name="Martinez D."/>
            <person name="Ngau W.C."/>
            <person name="Otillar B."/>
            <person name="Poliakov A."/>
            <person name="Porter A."/>
            <person name="Szajkowski L."/>
            <person name="Werner G."/>
            <person name="Zhou K."/>
            <person name="Grigoriev I.V."/>
            <person name="Rokhsar D.S."/>
            <person name="Grossman A.R."/>
        </authorList>
    </citation>
    <scope>NUCLEOTIDE SEQUENCE [LARGE SCALE GENOMIC DNA]</scope>
    <source>
        <strain evidence="3">CC-503</strain>
    </source>
</reference>
<sequence>MSQRQAGAGGPPNQGRTGEGAGPATGPAQQTSAGTGGRAAWAQGEEVQSDGKWPRLCLELTGGAGAGAALRAPGQGLRGATLLGSADRSGGGPPLPLNKVLGRGRQLEMPLLKPASRALDGRQRVRAVAALPDGGGHMRWLQLEGELHRMGARSAEAAEAKVWRVQVSPDSATQLDTALEGRWPGWREMSPVLTTVQQDVFAPADGDAGVGATLVIVFGPFKGLGYQRVDLQAAGLQWLSAAAVGAAASPSSHMRHPSNGCTPVVGRSALELMPLAEGNQTASPTQGPGPGTPGTPGTNGGSGTAETALQPTGQRAGRPRAPPPPAGQGYSRIPCLARKRLAAAAPAGGQAAAQAQGPGTSGLQGGGETAQPQAQLLEGPTRTAARAAVRDLMAAEELTLTAAKCGKLAVCNVLDAMLALLEAREAALQREKPALGLGVGAGAGASGSAAGPGAPADQDLRRLRVGAALKADAELAQRVAADPLVREREEALRQATHQMGIALKDSAAMV</sequence>
<organism evidence="2 3">
    <name type="scientific">Chlamydomonas reinhardtii</name>
    <name type="common">Chlamydomonas smithii</name>
    <dbReference type="NCBI Taxonomy" id="3055"/>
    <lineage>
        <taxon>Eukaryota</taxon>
        <taxon>Viridiplantae</taxon>
        <taxon>Chlorophyta</taxon>
        <taxon>core chlorophytes</taxon>
        <taxon>Chlorophyceae</taxon>
        <taxon>CS clade</taxon>
        <taxon>Chlamydomonadales</taxon>
        <taxon>Chlamydomonadaceae</taxon>
        <taxon>Chlamydomonas</taxon>
    </lineage>
</organism>
<proteinExistence type="predicted"/>
<evidence type="ECO:0000256" key="1">
    <source>
        <dbReference type="SAM" id="MobiDB-lite"/>
    </source>
</evidence>
<dbReference type="EMBL" id="CM008977">
    <property type="protein sequence ID" value="PNW71877.1"/>
    <property type="molecule type" value="Genomic_DNA"/>
</dbReference>